<dbReference type="EMBL" id="MWML01000914">
    <property type="protein sequence ID" value="TCG02012.1"/>
    <property type="molecule type" value="Genomic_DNA"/>
</dbReference>
<proteinExistence type="predicted"/>
<keyword evidence="3" id="KW-1185">Reference proteome</keyword>
<comment type="caution">
    <text evidence="2">The sequence shown here is derived from an EMBL/GenBank/DDBJ whole genome shotgun (WGS) entry which is preliminary data.</text>
</comment>
<evidence type="ECO:0000313" key="2">
    <source>
        <dbReference type="EMBL" id="TCG02012.1"/>
    </source>
</evidence>
<feature type="region of interest" description="Disordered" evidence="1">
    <location>
        <begin position="44"/>
        <end position="79"/>
    </location>
</feature>
<accession>A0A4R0X0D6</accession>
<dbReference type="Proteomes" id="UP000294200">
    <property type="component" value="Unassembled WGS sequence"/>
</dbReference>
<protein>
    <submittedName>
        <fullName evidence="2">Uncharacterized protein</fullName>
    </submittedName>
</protein>
<evidence type="ECO:0000313" key="3">
    <source>
        <dbReference type="Proteomes" id="UP000294200"/>
    </source>
</evidence>
<gene>
    <name evidence="2" type="ORF">BZM27_54295</name>
</gene>
<reference evidence="2 3" key="1">
    <citation type="submission" date="2017-02" db="EMBL/GenBank/DDBJ databases">
        <title>Paraburkholderia sophoroidis sp. nov. and Paraburkholderia steynii sp. nov. rhizobial symbionts of the fynbos legume Hypocalyptus sophoroides.</title>
        <authorList>
            <person name="Steenkamp E.T."/>
            <person name="Beukes C.W."/>
            <person name="Van Zyl E."/>
            <person name="Avontuur J."/>
            <person name="Chan W.Y."/>
            <person name="Hassen A."/>
            <person name="Palmer M."/>
            <person name="Mthombeni L."/>
            <person name="Phalane F."/>
            <person name="Sereme K."/>
            <person name="Venter S.N."/>
        </authorList>
    </citation>
    <scope>NUCLEOTIDE SEQUENCE [LARGE SCALE GENOMIC DNA]</scope>
    <source>
        <strain evidence="2 3">HC1.1ba</strain>
    </source>
</reference>
<feature type="non-terminal residue" evidence="2">
    <location>
        <position position="79"/>
    </location>
</feature>
<name>A0A4R0X0D6_9BURK</name>
<sequence length="79" mass="8576">MRPGRAFVGYVASGSRIARTRRVFTATWPVRAIAFNRFSEASHEHFQHDPQQDLPVEPSGRAGCSGAGRGASGGCRARF</sequence>
<evidence type="ECO:0000256" key="1">
    <source>
        <dbReference type="SAM" id="MobiDB-lite"/>
    </source>
</evidence>
<dbReference type="AlphaFoldDB" id="A0A4R0X0D6"/>
<organism evidence="2 3">
    <name type="scientific">Paraburkholderia steynii</name>
    <dbReference type="NCBI Taxonomy" id="1245441"/>
    <lineage>
        <taxon>Bacteria</taxon>
        <taxon>Pseudomonadati</taxon>
        <taxon>Pseudomonadota</taxon>
        <taxon>Betaproteobacteria</taxon>
        <taxon>Burkholderiales</taxon>
        <taxon>Burkholderiaceae</taxon>
        <taxon>Paraburkholderia</taxon>
    </lineage>
</organism>
<feature type="compositionally biased region" description="Gly residues" evidence="1">
    <location>
        <begin position="63"/>
        <end position="73"/>
    </location>
</feature>